<dbReference type="AlphaFoldDB" id="A0AAX2GZX9"/>
<keyword evidence="3" id="KW-1185">Reference proteome</keyword>
<dbReference type="KEGG" id="chg:AXF12_02930"/>
<evidence type="ECO:0000313" key="4">
    <source>
        <dbReference type="Proteomes" id="UP000215539"/>
    </source>
</evidence>
<evidence type="ECO:0008006" key="5">
    <source>
        <dbReference type="Google" id="ProtNLM"/>
    </source>
</evidence>
<dbReference type="Proteomes" id="UP000065822">
    <property type="component" value="Chromosome"/>
</dbReference>
<dbReference type="RefSeq" id="WP_066428172.1">
    <property type="nucleotide sequence ID" value="NZ_CP014227.1"/>
</dbReference>
<reference evidence="2 4" key="2">
    <citation type="submission" date="2017-06" db="EMBL/GenBank/DDBJ databases">
        <authorList>
            <consortium name="Pathogen Informatics"/>
        </authorList>
    </citation>
    <scope>NUCLEOTIDE SEQUENCE [LARGE SCALE GENOMIC DNA]</scope>
    <source>
        <strain evidence="2 4">NCTC12947</strain>
    </source>
</reference>
<sequence>MKKIFCLLFLAMSLIGVKGYSQHVLKAVILDEETQAPVPYATVHNELNYAISNDDGGFYIESTANPLTIECLGYETLKTSFTELKGKSKIYLKPKTFELEAITLTAGDPYTLMKKAAAKWYALSPHKERFFMRGLLRKNGEIEKLIDLTGKIEKNTLFSMEGLSTPKDNYRIELENARLASVNTSKKYYIKMMNFEGLLNSVASPWTPADKYSHTYSSGNDSLSAKLDFAFKDAKKKNEKGHYLLKKGQYTFDQLYLTFNNPDGQLMPFGPNLKTRTLKFEKRSDFALNEATGKYQLSKAYYYHKVEVVSKEGTDVFDLYYFYTAEPLPSEEPVTANVSAKMDMFQLKRAYNPEFWEHTDILLLTDEMRAFIDKVNSSKEPRSISNFK</sequence>
<reference evidence="1 3" key="1">
    <citation type="submission" date="2016-02" db="EMBL/GenBank/DDBJ databases">
        <authorList>
            <person name="Holder M.E."/>
            <person name="Ajami N.J."/>
            <person name="Petrosino J.F."/>
        </authorList>
    </citation>
    <scope>NUCLEOTIDE SEQUENCE [LARGE SCALE GENOMIC DNA]</scope>
    <source>
        <strain evidence="1 3">CCUG 32990</strain>
    </source>
</reference>
<dbReference type="EMBL" id="LT906449">
    <property type="protein sequence ID" value="SNV09261.1"/>
    <property type="molecule type" value="Genomic_DNA"/>
</dbReference>
<dbReference type="EMBL" id="CP014227">
    <property type="protein sequence ID" value="AMD84566.1"/>
    <property type="molecule type" value="Genomic_DNA"/>
</dbReference>
<proteinExistence type="predicted"/>
<evidence type="ECO:0000313" key="2">
    <source>
        <dbReference type="EMBL" id="SNV09261.1"/>
    </source>
</evidence>
<accession>A0AAX2GZX9</accession>
<protein>
    <recommendedName>
        <fullName evidence="5">Collagen-binding protein</fullName>
    </recommendedName>
</protein>
<evidence type="ECO:0000313" key="3">
    <source>
        <dbReference type="Proteomes" id="UP000065822"/>
    </source>
</evidence>
<evidence type="ECO:0000313" key="1">
    <source>
        <dbReference type="EMBL" id="AMD84566.1"/>
    </source>
</evidence>
<dbReference type="Proteomes" id="UP000215539">
    <property type="component" value="Chromosome 1"/>
</dbReference>
<name>A0AAX2GZX9_9FLAO</name>
<organism evidence="2 4">
    <name type="scientific">Capnocytophaga haemolytica</name>
    <dbReference type="NCBI Taxonomy" id="45243"/>
    <lineage>
        <taxon>Bacteria</taxon>
        <taxon>Pseudomonadati</taxon>
        <taxon>Bacteroidota</taxon>
        <taxon>Flavobacteriia</taxon>
        <taxon>Flavobacteriales</taxon>
        <taxon>Flavobacteriaceae</taxon>
        <taxon>Capnocytophaga</taxon>
    </lineage>
</organism>
<gene>
    <name evidence="1" type="ORF">AXF12_02930</name>
    <name evidence="2" type="ORF">SAMEA44541418_01153</name>
</gene>